<keyword evidence="3" id="KW-1185">Reference proteome</keyword>
<keyword evidence="1" id="KW-0472">Membrane</keyword>
<dbReference type="RefSeq" id="WP_187528622.1">
    <property type="nucleotide sequence ID" value="NZ_CP060724.1"/>
</dbReference>
<keyword evidence="1" id="KW-0812">Transmembrane</keyword>
<dbReference type="Proteomes" id="UP000515800">
    <property type="component" value="Chromosome"/>
</dbReference>
<feature type="transmembrane region" description="Helical" evidence="1">
    <location>
        <begin position="38"/>
        <end position="58"/>
    </location>
</feature>
<sequence>MRIKILDYTYRLQVILIGVLIGIQFAPLHFIQQFRDNYWFSQAFGLILFGIMMPSWLWRAHLKRTKNEM</sequence>
<gene>
    <name evidence="2" type="ORF">H9L19_05075</name>
</gene>
<dbReference type="AlphaFoldDB" id="A0A7G9T3W2"/>
<protein>
    <submittedName>
        <fullName evidence="2">Uncharacterized protein</fullName>
    </submittedName>
</protein>
<organism evidence="2 3">
    <name type="scientific">Weissella diestrammenae</name>
    <dbReference type="NCBI Taxonomy" id="1162633"/>
    <lineage>
        <taxon>Bacteria</taxon>
        <taxon>Bacillati</taxon>
        <taxon>Bacillota</taxon>
        <taxon>Bacilli</taxon>
        <taxon>Lactobacillales</taxon>
        <taxon>Lactobacillaceae</taxon>
        <taxon>Weissella</taxon>
    </lineage>
</organism>
<name>A0A7G9T3W2_9LACO</name>
<proteinExistence type="predicted"/>
<feature type="transmembrane region" description="Helical" evidence="1">
    <location>
        <begin position="12"/>
        <end position="32"/>
    </location>
</feature>
<reference evidence="2 3" key="1">
    <citation type="submission" date="2020-08" db="EMBL/GenBank/DDBJ databases">
        <title>Genome sequence of Weissella diestrammenae KACC 16890T.</title>
        <authorList>
            <person name="Hyun D.-W."/>
            <person name="Bae J.-W."/>
        </authorList>
    </citation>
    <scope>NUCLEOTIDE SEQUENCE [LARGE SCALE GENOMIC DNA]</scope>
    <source>
        <strain evidence="2 3">KACC 16890</strain>
    </source>
</reference>
<evidence type="ECO:0000313" key="3">
    <source>
        <dbReference type="Proteomes" id="UP000515800"/>
    </source>
</evidence>
<dbReference type="KEGG" id="wdi:H9L19_05075"/>
<dbReference type="EMBL" id="CP060724">
    <property type="protein sequence ID" value="QNN74787.1"/>
    <property type="molecule type" value="Genomic_DNA"/>
</dbReference>
<evidence type="ECO:0000256" key="1">
    <source>
        <dbReference type="SAM" id="Phobius"/>
    </source>
</evidence>
<evidence type="ECO:0000313" key="2">
    <source>
        <dbReference type="EMBL" id="QNN74787.1"/>
    </source>
</evidence>
<accession>A0A7G9T3W2</accession>
<keyword evidence="1" id="KW-1133">Transmembrane helix</keyword>